<evidence type="ECO:0000313" key="2">
    <source>
        <dbReference type="EMBL" id="SED22338.1"/>
    </source>
</evidence>
<dbReference type="RefSeq" id="WP_244163743.1">
    <property type="nucleotide sequence ID" value="NZ_FNSV01000005.1"/>
</dbReference>
<dbReference type="AlphaFoldDB" id="A0A1H4YYC1"/>
<dbReference type="EMBL" id="FNSV01000005">
    <property type="protein sequence ID" value="SED22338.1"/>
    <property type="molecule type" value="Genomic_DNA"/>
</dbReference>
<feature type="signal peptide" evidence="1">
    <location>
        <begin position="1"/>
        <end position="25"/>
    </location>
</feature>
<dbReference type="Proteomes" id="UP000183561">
    <property type="component" value="Unassembled WGS sequence"/>
</dbReference>
<keyword evidence="1" id="KW-0732">Signal</keyword>
<evidence type="ECO:0008006" key="4">
    <source>
        <dbReference type="Google" id="ProtNLM"/>
    </source>
</evidence>
<evidence type="ECO:0000313" key="3">
    <source>
        <dbReference type="Proteomes" id="UP000183561"/>
    </source>
</evidence>
<dbReference type="SUPFAM" id="SSF53474">
    <property type="entry name" value="alpha/beta-Hydrolases"/>
    <property type="match status" value="1"/>
</dbReference>
<organism evidence="2 3">
    <name type="scientific">Rhodococcus koreensis</name>
    <dbReference type="NCBI Taxonomy" id="99653"/>
    <lineage>
        <taxon>Bacteria</taxon>
        <taxon>Bacillati</taxon>
        <taxon>Actinomycetota</taxon>
        <taxon>Actinomycetes</taxon>
        <taxon>Mycobacteriales</taxon>
        <taxon>Nocardiaceae</taxon>
        <taxon>Rhodococcus</taxon>
    </lineage>
</organism>
<name>A0A1H4YYC1_9NOCA</name>
<protein>
    <recommendedName>
        <fullName evidence="4">Triacylglycerol esterase/lipase EstA, alpha/beta hydrolase fold</fullName>
    </recommendedName>
</protein>
<gene>
    <name evidence="2" type="ORF">SAMN04490239_7355</name>
</gene>
<sequence length="218" mass="22150">MAARARTVAVLGVLAVLGTPAVADAAPDKAPVGPPANGVACRVGLFHRAPGADRVDLVGHSQGGLVPLFYINHLGGESKIGTMIGVAPATHGISAYGMLNFLAAHSQAKDAVGKVIPAVDDGTAGSAFVTGTGEGGMTRPGVEYATVSSRHDLVVQLSESQLPPGPNVSNVVVQEFCPEDLTNHGTMVHDDITLRIVRNLLDPATAVAPACHPVAPLP</sequence>
<dbReference type="InterPro" id="IPR029058">
    <property type="entry name" value="AB_hydrolase_fold"/>
</dbReference>
<dbReference type="Gene3D" id="3.40.50.1820">
    <property type="entry name" value="alpha/beta hydrolase"/>
    <property type="match status" value="1"/>
</dbReference>
<reference evidence="3" key="1">
    <citation type="submission" date="2016-10" db="EMBL/GenBank/DDBJ databases">
        <authorList>
            <person name="Varghese N."/>
            <person name="Submissions S."/>
        </authorList>
    </citation>
    <scope>NUCLEOTIDE SEQUENCE [LARGE SCALE GENOMIC DNA]</scope>
    <source>
        <strain evidence="3">DSM 44498</strain>
    </source>
</reference>
<accession>A0A1H4YYC1</accession>
<feature type="chain" id="PRO_5010325425" description="Triacylglycerol esterase/lipase EstA, alpha/beta hydrolase fold" evidence="1">
    <location>
        <begin position="26"/>
        <end position="218"/>
    </location>
</feature>
<evidence type="ECO:0000256" key="1">
    <source>
        <dbReference type="SAM" id="SignalP"/>
    </source>
</evidence>
<proteinExistence type="predicted"/>
<keyword evidence="3" id="KW-1185">Reference proteome</keyword>